<sequence>MTKHEKLLLCILANTDEPVGKPFYDSRSFIVSYWIMSGIPTKTESRPLSTSSGQKYTKPIIVKTWNTDEEKLDFLQKFGGQMSNSIFHEYNLTSMDALDNKPHFTDTELRLLERLSAGEFDGPINHYWEKTGFCEIRNGVPIQFSQGKSTRVFDGKENETVPGRIRVYLRYDTDEMKIRFFRTFGREMTDEEVQKYYWDNWEKRYQK</sequence>
<evidence type="ECO:0000313" key="1">
    <source>
        <dbReference type="EMBL" id="RAW63488.1"/>
    </source>
</evidence>
<dbReference type="Proteomes" id="UP000250429">
    <property type="component" value="Unassembled WGS sequence"/>
</dbReference>
<proteinExistence type="predicted"/>
<dbReference type="RefSeq" id="WP_112143211.1">
    <property type="nucleotide sequence ID" value="NZ_PRLC01000001.1"/>
</dbReference>
<reference evidence="1 2" key="1">
    <citation type="submission" date="2018-02" db="EMBL/GenBank/DDBJ databases">
        <title>Complete genome sequencing of Faecalibacterium prausnitzii strains isolated from the human gut.</title>
        <authorList>
            <person name="Fitzgerald B.C."/>
            <person name="Shkoporov A.N."/>
            <person name="Ross P.R."/>
            <person name="Hill C."/>
        </authorList>
    </citation>
    <scope>NUCLEOTIDE SEQUENCE [LARGE SCALE GENOMIC DNA]</scope>
    <source>
        <strain evidence="1 2">APC922/41-1</strain>
    </source>
</reference>
<dbReference type="AlphaFoldDB" id="A0A329UQV5"/>
<gene>
    <name evidence="1" type="ORF">C4N23_00275</name>
</gene>
<evidence type="ECO:0000313" key="2">
    <source>
        <dbReference type="Proteomes" id="UP000250429"/>
    </source>
</evidence>
<comment type="caution">
    <text evidence="1">The sequence shown here is derived from an EMBL/GenBank/DDBJ whole genome shotgun (WGS) entry which is preliminary data.</text>
</comment>
<accession>A0A329UQV5</accession>
<keyword evidence="2" id="KW-1185">Reference proteome</keyword>
<name>A0A329UQV5_9FIRM</name>
<organism evidence="1 2">
    <name type="scientific">Faecalibacterium hattorii</name>
    <dbReference type="NCBI Taxonomy" id="2935520"/>
    <lineage>
        <taxon>Bacteria</taxon>
        <taxon>Bacillati</taxon>
        <taxon>Bacillota</taxon>
        <taxon>Clostridia</taxon>
        <taxon>Eubacteriales</taxon>
        <taxon>Oscillospiraceae</taxon>
        <taxon>Faecalibacterium</taxon>
    </lineage>
</organism>
<dbReference type="EMBL" id="PRLC01000001">
    <property type="protein sequence ID" value="RAW63488.1"/>
    <property type="molecule type" value="Genomic_DNA"/>
</dbReference>
<protein>
    <submittedName>
        <fullName evidence="1">Uncharacterized protein</fullName>
    </submittedName>
</protein>